<dbReference type="Proteomes" id="UP001044222">
    <property type="component" value="Unassembled WGS sequence"/>
</dbReference>
<feature type="region of interest" description="Disordered" evidence="1">
    <location>
        <begin position="1"/>
        <end position="40"/>
    </location>
</feature>
<organism evidence="2 3">
    <name type="scientific">Anguilla anguilla</name>
    <name type="common">European freshwater eel</name>
    <name type="synonym">Muraena anguilla</name>
    <dbReference type="NCBI Taxonomy" id="7936"/>
    <lineage>
        <taxon>Eukaryota</taxon>
        <taxon>Metazoa</taxon>
        <taxon>Chordata</taxon>
        <taxon>Craniata</taxon>
        <taxon>Vertebrata</taxon>
        <taxon>Euteleostomi</taxon>
        <taxon>Actinopterygii</taxon>
        <taxon>Neopterygii</taxon>
        <taxon>Teleostei</taxon>
        <taxon>Anguilliformes</taxon>
        <taxon>Anguillidae</taxon>
        <taxon>Anguilla</taxon>
    </lineage>
</organism>
<gene>
    <name evidence="2" type="ORF">ANANG_G00067610</name>
</gene>
<feature type="region of interest" description="Disordered" evidence="1">
    <location>
        <begin position="67"/>
        <end position="124"/>
    </location>
</feature>
<feature type="compositionally biased region" description="Basic and acidic residues" evidence="1">
    <location>
        <begin position="1"/>
        <end position="19"/>
    </location>
</feature>
<comment type="caution">
    <text evidence="2">The sequence shown here is derived from an EMBL/GenBank/DDBJ whole genome shotgun (WGS) entry which is preliminary data.</text>
</comment>
<accession>A0A9D3MQ20</accession>
<evidence type="ECO:0000313" key="2">
    <source>
        <dbReference type="EMBL" id="KAG5852917.1"/>
    </source>
</evidence>
<evidence type="ECO:0000313" key="3">
    <source>
        <dbReference type="Proteomes" id="UP001044222"/>
    </source>
</evidence>
<reference evidence="2" key="1">
    <citation type="submission" date="2021-01" db="EMBL/GenBank/DDBJ databases">
        <title>A chromosome-scale assembly of European eel, Anguilla anguilla.</title>
        <authorList>
            <person name="Henkel C."/>
            <person name="Jong-Raadsen S.A."/>
            <person name="Dufour S."/>
            <person name="Weltzien F.-A."/>
            <person name="Palstra A.P."/>
            <person name="Pelster B."/>
            <person name="Spaink H.P."/>
            <person name="Van Den Thillart G.E."/>
            <person name="Jansen H."/>
            <person name="Zahm M."/>
            <person name="Klopp C."/>
            <person name="Cedric C."/>
            <person name="Louis A."/>
            <person name="Berthelot C."/>
            <person name="Parey E."/>
            <person name="Roest Crollius H."/>
            <person name="Montfort J."/>
            <person name="Robinson-Rechavi M."/>
            <person name="Bucao C."/>
            <person name="Bouchez O."/>
            <person name="Gislard M."/>
            <person name="Lluch J."/>
            <person name="Milhes M."/>
            <person name="Lampietro C."/>
            <person name="Lopez Roques C."/>
            <person name="Donnadieu C."/>
            <person name="Braasch I."/>
            <person name="Desvignes T."/>
            <person name="Postlethwait J."/>
            <person name="Bobe J."/>
            <person name="Guiguen Y."/>
            <person name="Dirks R."/>
        </authorList>
    </citation>
    <scope>NUCLEOTIDE SEQUENCE</scope>
    <source>
        <strain evidence="2">Tag_6206</strain>
        <tissue evidence="2">Liver</tissue>
    </source>
</reference>
<dbReference type="EMBL" id="JAFIRN010000003">
    <property type="protein sequence ID" value="KAG5852917.1"/>
    <property type="molecule type" value="Genomic_DNA"/>
</dbReference>
<name>A0A9D3MQ20_ANGAN</name>
<dbReference type="AlphaFoldDB" id="A0A9D3MQ20"/>
<proteinExistence type="predicted"/>
<keyword evidence="3" id="KW-1185">Reference proteome</keyword>
<sequence length="124" mass="13400">MESLQNREAEEDVSPCRDFEETEQTVPHMEGQTKPFVTGRGPGLGAPLILDIPTGLKLATQWLQAKSPKWLSPGPGGKASRKTNSVDLFPAREPGQLPNSGQEVQNAHELKTGPPRLGSSDTPF</sequence>
<protein>
    <submittedName>
        <fullName evidence="2">Uncharacterized protein</fullName>
    </submittedName>
</protein>
<evidence type="ECO:0000256" key="1">
    <source>
        <dbReference type="SAM" id="MobiDB-lite"/>
    </source>
</evidence>